<dbReference type="Proteomes" id="UP000249304">
    <property type="component" value="Unassembled WGS sequence"/>
</dbReference>
<dbReference type="GO" id="GO:0016903">
    <property type="term" value="F:oxidoreductase activity, acting on the aldehyde or oxo group of donors"/>
    <property type="evidence" value="ECO:0007669"/>
    <property type="project" value="TreeGrafter"/>
</dbReference>
<keyword evidence="1" id="KW-0001">2Fe-2S</keyword>
<evidence type="ECO:0000256" key="6">
    <source>
        <dbReference type="ARBA" id="ARBA00060707"/>
    </source>
</evidence>
<evidence type="ECO:0000313" key="9">
    <source>
        <dbReference type="Proteomes" id="UP000249304"/>
    </source>
</evidence>
<gene>
    <name evidence="8" type="ORF">C1J01_29230</name>
</gene>
<dbReference type="InterPro" id="IPR052914">
    <property type="entry name" value="Aldehyde_Oxdr_Iron-Sulfur"/>
</dbReference>
<keyword evidence="3" id="KW-0560">Oxidoreductase</keyword>
<protein>
    <submittedName>
        <fullName evidence="8">(2Fe-2S)-binding protein</fullName>
    </submittedName>
</protein>
<dbReference type="PROSITE" id="PS00197">
    <property type="entry name" value="2FE2S_FER_1"/>
    <property type="match status" value="1"/>
</dbReference>
<dbReference type="OrthoDB" id="3530637at2"/>
<dbReference type="Pfam" id="PF01799">
    <property type="entry name" value="Fer2_2"/>
    <property type="match status" value="1"/>
</dbReference>
<dbReference type="InterPro" id="IPR012675">
    <property type="entry name" value="Beta-grasp_dom_sf"/>
</dbReference>
<dbReference type="PANTHER" id="PTHR45331:SF2">
    <property type="entry name" value="OXIDOREDUCTASE WITH IRON-SULFUR SUBUNIT"/>
    <property type="match status" value="1"/>
</dbReference>
<organism evidence="8 9">
    <name type="scientific">Nonomuraea aridisoli</name>
    <dbReference type="NCBI Taxonomy" id="2070368"/>
    <lineage>
        <taxon>Bacteria</taxon>
        <taxon>Bacillati</taxon>
        <taxon>Actinomycetota</taxon>
        <taxon>Actinomycetes</taxon>
        <taxon>Streptosporangiales</taxon>
        <taxon>Streptosporangiaceae</taxon>
        <taxon>Nonomuraea</taxon>
    </lineage>
</organism>
<dbReference type="InterPro" id="IPR002888">
    <property type="entry name" value="2Fe-2S-bd"/>
</dbReference>
<accession>A0A2W2DU14</accession>
<dbReference type="Gene3D" id="3.10.20.30">
    <property type="match status" value="1"/>
</dbReference>
<dbReference type="InterPro" id="IPR001041">
    <property type="entry name" value="2Fe-2S_ferredoxin-type"/>
</dbReference>
<feature type="domain" description="2Fe-2S ferredoxin-type" evidence="7">
    <location>
        <begin position="2"/>
        <end position="78"/>
    </location>
</feature>
<dbReference type="EMBL" id="POUD01000149">
    <property type="protein sequence ID" value="PZG13691.1"/>
    <property type="molecule type" value="Genomic_DNA"/>
</dbReference>
<dbReference type="FunFam" id="3.10.20.30:FF:000020">
    <property type="entry name" value="Xanthine dehydrogenase iron-sulfur subunit"/>
    <property type="match status" value="1"/>
</dbReference>
<dbReference type="InterPro" id="IPR006058">
    <property type="entry name" value="2Fe2S_fd_BS"/>
</dbReference>
<reference evidence="8 9" key="1">
    <citation type="submission" date="2018-01" db="EMBL/GenBank/DDBJ databases">
        <title>Draft genome sequence of Nonomuraea sp. KC333.</title>
        <authorList>
            <person name="Sahin N."/>
            <person name="Saygin H."/>
            <person name="Ay H."/>
        </authorList>
    </citation>
    <scope>NUCLEOTIDE SEQUENCE [LARGE SCALE GENOMIC DNA]</scope>
    <source>
        <strain evidence="8 9">KC333</strain>
    </source>
</reference>
<evidence type="ECO:0000256" key="4">
    <source>
        <dbReference type="ARBA" id="ARBA00023004"/>
    </source>
</evidence>
<evidence type="ECO:0000256" key="2">
    <source>
        <dbReference type="ARBA" id="ARBA00022723"/>
    </source>
</evidence>
<evidence type="ECO:0000256" key="5">
    <source>
        <dbReference type="ARBA" id="ARBA00023014"/>
    </source>
</evidence>
<dbReference type="GO" id="GO:0051537">
    <property type="term" value="F:2 iron, 2 sulfur cluster binding"/>
    <property type="evidence" value="ECO:0007669"/>
    <property type="project" value="UniProtKB-KW"/>
</dbReference>
<keyword evidence="5" id="KW-0411">Iron-sulfur</keyword>
<evidence type="ECO:0000256" key="1">
    <source>
        <dbReference type="ARBA" id="ARBA00022714"/>
    </source>
</evidence>
<keyword evidence="9" id="KW-1185">Reference proteome</keyword>
<dbReference type="CDD" id="cd00207">
    <property type="entry name" value="fer2"/>
    <property type="match status" value="1"/>
</dbReference>
<dbReference type="PANTHER" id="PTHR45331">
    <property type="entry name" value="OXIDOREDUCTASE, IRON-SULPHUR BINDING SUBUNIT-RELATED-RELATED"/>
    <property type="match status" value="1"/>
</dbReference>
<sequence length="155" mass="16350">MTQIRMKVNGVTESLDVEPWASLLDTLRERLGLTGTKKGCDQGACGACTVLADGVRINACLALAVQYDGSEITTVEGVDHPLQQAFVRHDGFQCGYCTPGQICSAIGMLAEHAAGMPSAVGASGLTEDEIRERMSGNLCRCGAYNGILDAIKEVL</sequence>
<keyword evidence="2" id="KW-0479">Metal-binding</keyword>
<name>A0A2W2DU14_9ACTN</name>
<dbReference type="SUPFAM" id="SSF47741">
    <property type="entry name" value="CO dehydrogenase ISP C-domain like"/>
    <property type="match status" value="1"/>
</dbReference>
<dbReference type="InterPro" id="IPR036884">
    <property type="entry name" value="2Fe-2S-bd_dom_sf"/>
</dbReference>
<dbReference type="AlphaFoldDB" id="A0A2W2DU14"/>
<dbReference type="PROSITE" id="PS51085">
    <property type="entry name" value="2FE2S_FER_2"/>
    <property type="match status" value="1"/>
</dbReference>
<dbReference type="InterPro" id="IPR036010">
    <property type="entry name" value="2Fe-2S_ferredoxin-like_sf"/>
</dbReference>
<comment type="pathway">
    <text evidence="6">Alkaloid degradation; nicotine degradation.</text>
</comment>
<evidence type="ECO:0000256" key="3">
    <source>
        <dbReference type="ARBA" id="ARBA00023002"/>
    </source>
</evidence>
<proteinExistence type="predicted"/>
<dbReference type="Gene3D" id="1.10.150.120">
    <property type="entry name" value="[2Fe-2S]-binding domain"/>
    <property type="match status" value="1"/>
</dbReference>
<evidence type="ECO:0000259" key="7">
    <source>
        <dbReference type="PROSITE" id="PS51085"/>
    </source>
</evidence>
<evidence type="ECO:0000313" key="8">
    <source>
        <dbReference type="EMBL" id="PZG13691.1"/>
    </source>
</evidence>
<dbReference type="Pfam" id="PF00111">
    <property type="entry name" value="Fer2"/>
    <property type="match status" value="1"/>
</dbReference>
<dbReference type="SUPFAM" id="SSF54292">
    <property type="entry name" value="2Fe-2S ferredoxin-like"/>
    <property type="match status" value="1"/>
</dbReference>
<dbReference type="GO" id="GO:0046872">
    <property type="term" value="F:metal ion binding"/>
    <property type="evidence" value="ECO:0007669"/>
    <property type="project" value="UniProtKB-KW"/>
</dbReference>
<comment type="caution">
    <text evidence="8">The sequence shown here is derived from an EMBL/GenBank/DDBJ whole genome shotgun (WGS) entry which is preliminary data.</text>
</comment>
<keyword evidence="4" id="KW-0408">Iron</keyword>